<evidence type="ECO:0000313" key="3">
    <source>
        <dbReference type="Proteomes" id="UP000310158"/>
    </source>
</evidence>
<evidence type="ECO:0000256" key="1">
    <source>
        <dbReference type="SAM" id="Coils"/>
    </source>
</evidence>
<evidence type="ECO:0000313" key="2">
    <source>
        <dbReference type="EMBL" id="THH21044.1"/>
    </source>
</evidence>
<keyword evidence="3" id="KW-1185">Reference proteome</keyword>
<reference evidence="2 3" key="1">
    <citation type="submission" date="2019-02" db="EMBL/GenBank/DDBJ databases">
        <title>Genome sequencing of the rare red list fungi Bondarzewia mesenterica.</title>
        <authorList>
            <person name="Buettner E."/>
            <person name="Kellner H."/>
        </authorList>
    </citation>
    <scope>NUCLEOTIDE SEQUENCE [LARGE SCALE GENOMIC DNA]</scope>
    <source>
        <strain evidence="2 3">DSM 108281</strain>
    </source>
</reference>
<gene>
    <name evidence="2" type="ORF">EW146_g443</name>
</gene>
<proteinExistence type="predicted"/>
<feature type="coiled-coil region" evidence="1">
    <location>
        <begin position="93"/>
        <end position="120"/>
    </location>
</feature>
<protein>
    <submittedName>
        <fullName evidence="2">Uncharacterized protein</fullName>
    </submittedName>
</protein>
<keyword evidence="1" id="KW-0175">Coiled coil</keyword>
<sequence length="237" mass="26952">MLVGILKEGLENPGKKASMSGGWAFTSEEIKQKPILQMFTETVWPWKHIKMGTMKWDLLLQTVIEMVQWRAMMLMGNVVWGSSAIFEDMLMDVKIVKEDLDNVDNDMEQMRDLTKDHEELLDVIKQVSMLKIAAKDPYSQMIAQEVYNAKAKAKKALQEGMDMKVDFMPVAVLDQAATPITLEELAENVHHANSAHLGYGHIEVIGKGAMKQLEFGKWNEHKENPTMMAKLMKSLQD</sequence>
<dbReference type="EMBL" id="SGPL01000009">
    <property type="protein sequence ID" value="THH21044.1"/>
    <property type="molecule type" value="Genomic_DNA"/>
</dbReference>
<dbReference type="Proteomes" id="UP000310158">
    <property type="component" value="Unassembled WGS sequence"/>
</dbReference>
<organism evidence="2 3">
    <name type="scientific">Bondarzewia mesenterica</name>
    <dbReference type="NCBI Taxonomy" id="1095465"/>
    <lineage>
        <taxon>Eukaryota</taxon>
        <taxon>Fungi</taxon>
        <taxon>Dikarya</taxon>
        <taxon>Basidiomycota</taxon>
        <taxon>Agaricomycotina</taxon>
        <taxon>Agaricomycetes</taxon>
        <taxon>Russulales</taxon>
        <taxon>Bondarzewiaceae</taxon>
        <taxon>Bondarzewia</taxon>
    </lineage>
</organism>
<name>A0A4S4M6X6_9AGAM</name>
<accession>A0A4S4M6X6</accession>
<comment type="caution">
    <text evidence="2">The sequence shown here is derived from an EMBL/GenBank/DDBJ whole genome shotgun (WGS) entry which is preliminary data.</text>
</comment>
<dbReference type="AlphaFoldDB" id="A0A4S4M6X6"/>